<evidence type="ECO:0000256" key="1">
    <source>
        <dbReference type="SAM" id="Phobius"/>
    </source>
</evidence>
<sequence length="150" mass="16005">MEDLITTDNMDVVNTTKVLSAVAAAAQQAANTTFNLATAVLPLDQNTTETLQNAHQALHNALVNLEAYVATHPECARAVQENFTAVFQGACGPSMVMGEHMVTAMVTALGIFVVFMLTCMLRQALTENVRTHRSSTLSILSIVEGTVLLG</sequence>
<dbReference type="AlphaFoldDB" id="A0A0F4GK25"/>
<gene>
    <name evidence="2" type="ORF">TI39_contig464g00001</name>
</gene>
<accession>A0A0F4GK25</accession>
<dbReference type="OrthoDB" id="10357530at2759"/>
<keyword evidence="3" id="KW-1185">Reference proteome</keyword>
<name>A0A0F4GK25_9PEZI</name>
<keyword evidence="1" id="KW-0812">Transmembrane</keyword>
<keyword evidence="1" id="KW-0472">Membrane</keyword>
<comment type="caution">
    <text evidence="2">The sequence shown here is derived from an EMBL/GenBank/DDBJ whole genome shotgun (WGS) entry which is preliminary data.</text>
</comment>
<proteinExistence type="predicted"/>
<organism evidence="2 3">
    <name type="scientific">Zymoseptoria brevis</name>
    <dbReference type="NCBI Taxonomy" id="1047168"/>
    <lineage>
        <taxon>Eukaryota</taxon>
        <taxon>Fungi</taxon>
        <taxon>Dikarya</taxon>
        <taxon>Ascomycota</taxon>
        <taxon>Pezizomycotina</taxon>
        <taxon>Dothideomycetes</taxon>
        <taxon>Dothideomycetidae</taxon>
        <taxon>Mycosphaerellales</taxon>
        <taxon>Mycosphaerellaceae</taxon>
        <taxon>Zymoseptoria</taxon>
    </lineage>
</organism>
<keyword evidence="1" id="KW-1133">Transmembrane helix</keyword>
<evidence type="ECO:0000313" key="2">
    <source>
        <dbReference type="EMBL" id="KJX97751.1"/>
    </source>
</evidence>
<reference evidence="2 3" key="1">
    <citation type="submission" date="2015-03" db="EMBL/GenBank/DDBJ databases">
        <title>RNA-seq based gene annotation and comparative genomics of four Zymoseptoria species reveal species-specific pathogenicity related genes and transposable element activity.</title>
        <authorList>
            <person name="Grandaubert J."/>
            <person name="Bhattacharyya A."/>
            <person name="Stukenbrock E.H."/>
        </authorList>
    </citation>
    <scope>NUCLEOTIDE SEQUENCE [LARGE SCALE GENOMIC DNA]</scope>
    <source>
        <strain evidence="2 3">Zb18110</strain>
    </source>
</reference>
<protein>
    <submittedName>
        <fullName evidence="2">Uncharacterized protein</fullName>
    </submittedName>
</protein>
<feature type="transmembrane region" description="Helical" evidence="1">
    <location>
        <begin position="102"/>
        <end position="121"/>
    </location>
</feature>
<evidence type="ECO:0000313" key="3">
    <source>
        <dbReference type="Proteomes" id="UP000033647"/>
    </source>
</evidence>
<dbReference type="Proteomes" id="UP000033647">
    <property type="component" value="Unassembled WGS sequence"/>
</dbReference>
<dbReference type="EMBL" id="LAFY01000456">
    <property type="protein sequence ID" value="KJX97751.1"/>
    <property type="molecule type" value="Genomic_DNA"/>
</dbReference>